<dbReference type="EMBL" id="FOZX01000001">
    <property type="protein sequence ID" value="SFS34259.1"/>
    <property type="molecule type" value="Genomic_DNA"/>
</dbReference>
<evidence type="ECO:0000313" key="2">
    <source>
        <dbReference type="EMBL" id="SFS34259.1"/>
    </source>
</evidence>
<proteinExistence type="predicted"/>
<dbReference type="Proteomes" id="UP000198852">
    <property type="component" value="Unassembled WGS sequence"/>
</dbReference>
<dbReference type="RefSeq" id="WP_093413207.1">
    <property type="nucleotide sequence ID" value="NZ_FOZX01000001.1"/>
</dbReference>
<dbReference type="AlphaFoldDB" id="A0A1I6P241"/>
<sequence length="63" mass="6872">MFDLSGAEWRKSSRSASGGECVEVALNLRDVTAIRDSKDPGGAALVVRDEAWREFLSRVKAGF</sequence>
<gene>
    <name evidence="2" type="ORF">SAMN05660874_00379</name>
</gene>
<feature type="domain" description="DUF397" evidence="1">
    <location>
        <begin position="7"/>
        <end position="60"/>
    </location>
</feature>
<dbReference type="STRING" id="95161.SAMN05660874_00379"/>
<protein>
    <recommendedName>
        <fullName evidence="1">DUF397 domain-containing protein</fullName>
    </recommendedName>
</protein>
<evidence type="ECO:0000259" key="1">
    <source>
        <dbReference type="Pfam" id="PF04149"/>
    </source>
</evidence>
<keyword evidence="3" id="KW-1185">Reference proteome</keyword>
<accession>A0A1I6P241</accession>
<reference evidence="3" key="1">
    <citation type="submission" date="2016-10" db="EMBL/GenBank/DDBJ databases">
        <authorList>
            <person name="Varghese N."/>
            <person name="Submissions S."/>
        </authorList>
    </citation>
    <scope>NUCLEOTIDE SEQUENCE [LARGE SCALE GENOMIC DNA]</scope>
    <source>
        <strain evidence="3">DSM 44771</strain>
    </source>
</reference>
<name>A0A1I6P241_9PSEU</name>
<organism evidence="2 3">
    <name type="scientific">Saccharopolyspora flava</name>
    <dbReference type="NCBI Taxonomy" id="95161"/>
    <lineage>
        <taxon>Bacteria</taxon>
        <taxon>Bacillati</taxon>
        <taxon>Actinomycetota</taxon>
        <taxon>Actinomycetes</taxon>
        <taxon>Pseudonocardiales</taxon>
        <taxon>Pseudonocardiaceae</taxon>
        <taxon>Saccharopolyspora</taxon>
    </lineage>
</organism>
<dbReference type="Pfam" id="PF04149">
    <property type="entry name" value="DUF397"/>
    <property type="match status" value="1"/>
</dbReference>
<evidence type="ECO:0000313" key="3">
    <source>
        <dbReference type="Proteomes" id="UP000198852"/>
    </source>
</evidence>
<dbReference type="OrthoDB" id="4330022at2"/>
<dbReference type="InterPro" id="IPR007278">
    <property type="entry name" value="DUF397"/>
</dbReference>